<dbReference type="InterPro" id="IPR050393">
    <property type="entry name" value="MFP_Efflux_Pump"/>
</dbReference>
<dbReference type="GO" id="GO:0022857">
    <property type="term" value="F:transmembrane transporter activity"/>
    <property type="evidence" value="ECO:0007669"/>
    <property type="project" value="InterPro"/>
</dbReference>
<feature type="transmembrane region" description="Helical" evidence="4">
    <location>
        <begin position="30"/>
        <end position="51"/>
    </location>
</feature>
<evidence type="ECO:0000313" key="8">
    <source>
        <dbReference type="Proteomes" id="UP000326287"/>
    </source>
</evidence>
<evidence type="ECO:0000256" key="2">
    <source>
        <dbReference type="ARBA" id="ARBA00009477"/>
    </source>
</evidence>
<dbReference type="NCBIfam" id="TIGR01730">
    <property type="entry name" value="RND_mfp"/>
    <property type="match status" value="1"/>
</dbReference>
<evidence type="ECO:0000313" key="7">
    <source>
        <dbReference type="EMBL" id="QFU77298.1"/>
    </source>
</evidence>
<dbReference type="EMBL" id="CP036422">
    <property type="protein sequence ID" value="QFU77298.1"/>
    <property type="molecule type" value="Genomic_DNA"/>
</dbReference>
<name>A0A5P9NQV5_9GAMM</name>
<keyword evidence="3" id="KW-0175">Coiled coil</keyword>
<feature type="domain" description="Multidrug resistance protein MdtA-like alpha-helical hairpin" evidence="5">
    <location>
        <begin position="105"/>
        <end position="170"/>
    </location>
</feature>
<dbReference type="PANTHER" id="PTHR30367">
    <property type="entry name" value="P-HYDROXYBENZOIC ACID EFFLUX PUMP SUBUNIT AAEA-RELATED"/>
    <property type="match status" value="1"/>
</dbReference>
<dbReference type="InterPro" id="IPR006143">
    <property type="entry name" value="RND_pump_MFP"/>
</dbReference>
<evidence type="ECO:0000256" key="3">
    <source>
        <dbReference type="SAM" id="Coils"/>
    </source>
</evidence>
<keyword evidence="4" id="KW-1133">Transmembrane helix</keyword>
<organism evidence="7 8">
    <name type="scientific">Halioglobus maricola</name>
    <dbReference type="NCBI Taxonomy" id="2601894"/>
    <lineage>
        <taxon>Bacteria</taxon>
        <taxon>Pseudomonadati</taxon>
        <taxon>Pseudomonadota</taxon>
        <taxon>Gammaproteobacteria</taxon>
        <taxon>Cellvibrionales</taxon>
        <taxon>Halieaceae</taxon>
        <taxon>Halioglobus</taxon>
    </lineage>
</organism>
<feature type="transmembrane region" description="Helical" evidence="4">
    <location>
        <begin position="6"/>
        <end position="23"/>
    </location>
</feature>
<proteinExistence type="inferred from homology"/>
<evidence type="ECO:0000259" key="5">
    <source>
        <dbReference type="Pfam" id="PF25876"/>
    </source>
</evidence>
<keyword evidence="4" id="KW-0472">Membrane</keyword>
<evidence type="ECO:0000256" key="4">
    <source>
        <dbReference type="SAM" id="Phobius"/>
    </source>
</evidence>
<comment type="subcellular location">
    <subcellularLocation>
        <location evidence="1">Membrane</location>
        <topology evidence="1">Single-pass membrane protein</topology>
    </subcellularLocation>
</comment>
<feature type="domain" description="Multidrug resistance protein MdtA-like barrel-sandwich hybrid" evidence="6">
    <location>
        <begin position="67"/>
        <end position="196"/>
    </location>
</feature>
<dbReference type="InterPro" id="IPR058625">
    <property type="entry name" value="MdtA-like_BSH"/>
</dbReference>
<dbReference type="OrthoDB" id="286173at2"/>
<dbReference type="RefSeq" id="WP_153240443.1">
    <property type="nucleotide sequence ID" value="NZ_CP036422.1"/>
</dbReference>
<comment type="similarity">
    <text evidence="2">Belongs to the membrane fusion protein (MFP) (TC 8.A.1) family.</text>
</comment>
<accession>A0A5P9NQV5</accession>
<dbReference type="GO" id="GO:0016020">
    <property type="term" value="C:membrane"/>
    <property type="evidence" value="ECO:0007669"/>
    <property type="project" value="InterPro"/>
</dbReference>
<sequence length="330" mass="35398">MIAFISICYACLYLLIFNKLGLLKKTVGNICAFAGVGVVLIGAIVFMWYTFSPLSSDARMFRYIIPIVPNVRGEVIDVPVQANTPIQQGDVLFQIDPEPFEITVRQLEAQVERHQAERQLAQVNVERAEQLLKVQSAAQIDLDTWVANRDVADAAIAGAEAQLDNARWQLGETTVIAPSDGYVLNLQLRPGGVVTSVPLASPMAFVSTETNTVLASFSQGAIRKIAVGDTADVVFSNVPGRTFSGSVSRIVGLSSDSQLSASSQLPSFTGAPANGRWAVGIELDDQEFARQLPQGAGGTVAIYTQGGKPVHVISKVAMRMSAWLGYLTSP</sequence>
<keyword evidence="8" id="KW-1185">Reference proteome</keyword>
<evidence type="ECO:0000256" key="1">
    <source>
        <dbReference type="ARBA" id="ARBA00004167"/>
    </source>
</evidence>
<dbReference type="Gene3D" id="2.40.30.170">
    <property type="match status" value="1"/>
</dbReference>
<dbReference type="Gene3D" id="2.40.50.100">
    <property type="match status" value="1"/>
</dbReference>
<dbReference type="InterPro" id="IPR058624">
    <property type="entry name" value="MdtA-like_HH"/>
</dbReference>
<reference evidence="7 8" key="1">
    <citation type="submission" date="2019-02" db="EMBL/GenBank/DDBJ databases">
        <authorList>
            <person name="Li S.-H."/>
        </authorList>
    </citation>
    <scope>NUCLEOTIDE SEQUENCE [LARGE SCALE GENOMIC DNA]</scope>
    <source>
        <strain evidence="7 8">IMCC14385</strain>
    </source>
</reference>
<dbReference type="Proteomes" id="UP000326287">
    <property type="component" value="Chromosome"/>
</dbReference>
<dbReference type="PANTHER" id="PTHR30367:SF6">
    <property type="entry name" value="SECRETION PROTEIN-RELATED"/>
    <property type="match status" value="1"/>
</dbReference>
<evidence type="ECO:0000259" key="6">
    <source>
        <dbReference type="Pfam" id="PF25917"/>
    </source>
</evidence>
<dbReference type="AlphaFoldDB" id="A0A5P9NQV5"/>
<dbReference type="KEGG" id="halc:EY643_17435"/>
<dbReference type="Pfam" id="PF25917">
    <property type="entry name" value="BSH_RND"/>
    <property type="match status" value="1"/>
</dbReference>
<dbReference type="Pfam" id="PF25876">
    <property type="entry name" value="HH_MFP_RND"/>
    <property type="match status" value="1"/>
</dbReference>
<gene>
    <name evidence="7" type="ORF">EY643_17435</name>
</gene>
<keyword evidence="4" id="KW-0812">Transmembrane</keyword>
<feature type="coiled-coil region" evidence="3">
    <location>
        <begin position="104"/>
        <end position="133"/>
    </location>
</feature>
<dbReference type="Gene3D" id="1.10.287.470">
    <property type="entry name" value="Helix hairpin bin"/>
    <property type="match status" value="1"/>
</dbReference>
<dbReference type="SUPFAM" id="SSF111369">
    <property type="entry name" value="HlyD-like secretion proteins"/>
    <property type="match status" value="1"/>
</dbReference>
<protein>
    <submittedName>
        <fullName evidence="7">HlyD family secretion protein</fullName>
    </submittedName>
</protein>